<dbReference type="InterPro" id="IPR011051">
    <property type="entry name" value="RmlC_Cupin_sf"/>
</dbReference>
<dbReference type="Proteomes" id="UP000292372">
    <property type="component" value="Unassembled WGS sequence"/>
</dbReference>
<protein>
    <recommendedName>
        <fullName evidence="3">Cupin domain-containing protein</fullName>
    </recommendedName>
</protein>
<dbReference type="Gene3D" id="2.60.120.10">
    <property type="entry name" value="Jelly Rolls"/>
    <property type="match status" value="1"/>
</dbReference>
<reference evidence="1 2" key="1">
    <citation type="journal article" date="2015" name="Int. J. Syst. Evol. Microbiol.">
        <title>Hyunsoonleella pacifica sp. nov., isolated from seawater of South Pacific Gyre.</title>
        <authorList>
            <person name="Gao X."/>
            <person name="Zhang Z."/>
            <person name="Dai X."/>
            <person name="Zhang X.H."/>
        </authorList>
    </citation>
    <scope>NUCLEOTIDE SEQUENCE [LARGE SCALE GENOMIC DNA]</scope>
    <source>
        <strain evidence="1 2">SW033</strain>
    </source>
</reference>
<dbReference type="InterPro" id="IPR014710">
    <property type="entry name" value="RmlC-like_jellyroll"/>
</dbReference>
<dbReference type="RefSeq" id="WP_130935452.1">
    <property type="nucleotide sequence ID" value="NZ_BMEE01000001.1"/>
</dbReference>
<dbReference type="SUPFAM" id="SSF51182">
    <property type="entry name" value="RmlC-like cupins"/>
    <property type="match status" value="1"/>
</dbReference>
<accession>A0A4Q9FSJ6</accession>
<evidence type="ECO:0000313" key="2">
    <source>
        <dbReference type="Proteomes" id="UP000292372"/>
    </source>
</evidence>
<keyword evidence="2" id="KW-1185">Reference proteome</keyword>
<evidence type="ECO:0008006" key="3">
    <source>
        <dbReference type="Google" id="ProtNLM"/>
    </source>
</evidence>
<comment type="caution">
    <text evidence="1">The sequence shown here is derived from an EMBL/GenBank/DDBJ whole genome shotgun (WGS) entry which is preliminary data.</text>
</comment>
<gene>
    <name evidence="1" type="ORF">EYD46_02400</name>
</gene>
<name>A0A4Q9FSJ6_9FLAO</name>
<sequence>MSKNVIEQYKVEGNGYHPFLIREGWQVAQLNYMPEQHIDNIKKLDVHFLTDEVFILLKGEAVLIGAEIEGDSVTFEAELLKPNITYNIPANVWHNIAMKEGSEIIIVEKSDTHISDFEFFQLNDAQIAELKQKVTACFNNQKD</sequence>
<dbReference type="OrthoDB" id="9798066at2"/>
<dbReference type="EMBL" id="SIRS01000001">
    <property type="protein sequence ID" value="TBN18937.1"/>
    <property type="molecule type" value="Genomic_DNA"/>
</dbReference>
<dbReference type="AlphaFoldDB" id="A0A4Q9FSJ6"/>
<evidence type="ECO:0000313" key="1">
    <source>
        <dbReference type="EMBL" id="TBN18937.1"/>
    </source>
</evidence>
<organism evidence="1 2">
    <name type="scientific">Hyunsoonleella pacifica</name>
    <dbReference type="NCBI Taxonomy" id="1080224"/>
    <lineage>
        <taxon>Bacteria</taxon>
        <taxon>Pseudomonadati</taxon>
        <taxon>Bacteroidota</taxon>
        <taxon>Flavobacteriia</taxon>
        <taxon>Flavobacteriales</taxon>
        <taxon>Flavobacteriaceae</taxon>
    </lineage>
</organism>
<proteinExistence type="predicted"/>